<dbReference type="AlphaFoldDB" id="A0A7G1Q8J2"/>
<gene>
    <name evidence="1" type="ORF">NSCAC_0501</name>
</gene>
<dbReference type="Pfam" id="PF12094">
    <property type="entry name" value="DUF3570"/>
    <property type="match status" value="1"/>
</dbReference>
<proteinExistence type="predicted"/>
<dbReference type="RefSeq" id="WP_197744852.1">
    <property type="nucleotide sequence ID" value="NZ_LR778175.1"/>
</dbReference>
<name>A0A7G1Q8J2_9GAMM</name>
<organism evidence="1 2">
    <name type="scientific">Candidatus Nitrosacidococcus tergens</name>
    <dbReference type="NCBI Taxonomy" id="553981"/>
    <lineage>
        <taxon>Bacteria</taxon>
        <taxon>Pseudomonadati</taxon>
        <taxon>Pseudomonadota</taxon>
        <taxon>Gammaproteobacteria</taxon>
        <taxon>Chromatiales</taxon>
        <taxon>Chromatiaceae</taxon>
        <taxon>Candidatus Nitrosacidococcus</taxon>
    </lineage>
</organism>
<evidence type="ECO:0008006" key="3">
    <source>
        <dbReference type="Google" id="ProtNLM"/>
    </source>
</evidence>
<reference evidence="1 2" key="1">
    <citation type="submission" date="2020-03" db="EMBL/GenBank/DDBJ databases">
        <authorList>
            <person name="Picone N."/>
        </authorList>
    </citation>
    <scope>NUCLEOTIDE SEQUENCE [LARGE SCALE GENOMIC DNA]</scope>
    <source>
        <strain evidence="1">NSCAC1</strain>
    </source>
</reference>
<dbReference type="KEGG" id="ntg:NSCAC_0501"/>
<dbReference type="Proteomes" id="UP000516072">
    <property type="component" value="Chromosome"/>
</dbReference>
<dbReference type="InterPro" id="IPR021953">
    <property type="entry name" value="DUF3570"/>
</dbReference>
<dbReference type="EMBL" id="LR778175">
    <property type="protein sequence ID" value="CAB1275108.1"/>
    <property type="molecule type" value="Genomic_DNA"/>
</dbReference>
<accession>A0A7G1Q8J2</accession>
<evidence type="ECO:0000313" key="1">
    <source>
        <dbReference type="EMBL" id="CAB1275108.1"/>
    </source>
</evidence>
<protein>
    <recommendedName>
        <fullName evidence="3">DUF3570 domain-containing protein</fullName>
    </recommendedName>
</protein>
<evidence type="ECO:0000313" key="2">
    <source>
        <dbReference type="Proteomes" id="UP000516072"/>
    </source>
</evidence>
<sequence>MVVIKGLNSIEPSHDDTLQALTAAALSLPGLSIRSLSDKSKNESRVEAETTPLRILATTGLTLSGLIGFPVQGANFVDDFMDLNNFHPEGGNFSIQYNHFGEGNNTPSQFRMKKNTIHVDSIHGSAEVNLSDRLTFVAQFIQDTWSGATEITSAPAAVTRWNPNAESGASGFLNIQQGLVNFDTQTGQGLATIPNTFDQLMTGEVINVMAEASPETRKQGDFTLSYRWNDDITFNLGGGDSDERDFHSQYFRFGEIWDFNQKHTTFNWNVSYTHNSITADRFPFRLGSAPVNAQTPTNPDFPDWSVYVNEDRHDISLNLGVSQVLDKNSYFDADFIYLRNAGYNSDPYKEALFLIPLTTPGTAWTYSRYDNRPDLRDQFTWKFGYTHFFEKPKAALKLNYSFFHDTWDINASTFGASWAQPVGYGWTLTPNVRYYSQSAASFYSPYFIGSQTPISLTDALNNQATLPTPQYFSSDYRLSGYGVISGGLSVSKQFTEGVTLAGSFNYYRLQGDLKLGSGGVGNFADISYYATNASINMDLGALARPGGILSAHHSSNHSGHGGHNIPAGVMYAHMLDEPGQLMVGLRYTHEGWKPPSGGAMLHGTQPASLTDIMNNGCGSNGATCGMAPMHMDMSMEMIEFMYAPTSWATLMFMPSFMDMQMPMENIPGAPQVTPGQSSMIMPSGVLREATGGIGDTQFLALWRLYDSPHQMVPRAQHHIHLTTGLSAPTGHSGLTLNDQETDTTSPFFGQALFYEYDMQLGSGTWDFLPSLTYTGNIDRWSWGSQFNGIVRTGRNSSGYGLGDRFEAMTWGSYDIFNWLSFSTRGMYTMQGAINGQFNEKVQTVGAMPDRYPTNYGGQYWDVGFGLNAAIQEGTLKGNHLSLEWLQPVYQNVNGYQLSKVGSIFATWGFDF</sequence>
<keyword evidence="2" id="KW-1185">Reference proteome</keyword>